<dbReference type="CDD" id="cd01948">
    <property type="entry name" value="EAL"/>
    <property type="match status" value="1"/>
</dbReference>
<dbReference type="Pfam" id="PF00563">
    <property type="entry name" value="EAL"/>
    <property type="match status" value="1"/>
</dbReference>
<dbReference type="InterPro" id="IPR000014">
    <property type="entry name" value="PAS"/>
</dbReference>
<dbReference type="SMART" id="SM00091">
    <property type="entry name" value="PAS"/>
    <property type="match status" value="1"/>
</dbReference>
<dbReference type="PANTHER" id="PTHR33121:SF70">
    <property type="entry name" value="SIGNALING PROTEIN YKOW"/>
    <property type="match status" value="1"/>
</dbReference>
<name>A0A2R5F917_9PROT</name>
<dbReference type="Gene3D" id="3.20.20.450">
    <property type="entry name" value="EAL domain"/>
    <property type="match status" value="1"/>
</dbReference>
<gene>
    <name evidence="4" type="ORF">NMK_2124</name>
</gene>
<sequence>MSSQSISPLRVLVVAANAPQLAAITAAVAKLHPHGVVVTCSYLHRAPVDYHQQPCDIVLVAGPDAECREVLDDLFAIARGLDIFLYAGHLEANAPRLDWSATQGRAGEAVKWSEESEGDLAVKLHSIQAFKQVWTGFTETTTLQHAMLEHLRDGAFLVDEHQRIAHANQEACRLLNAPIEALLGQEVELVVAERFHEQDLIRALPPLPVPGQGDWRMVLFRPSNANFELQADTPSLFQDVLTGLPTQILLHDRLNKSIQLCSRYSRNLGVLKISIGSANLKDIIELKGRNFVDVLARELSLRLMGALRLEDSVSRETGTEFVALLQEISDHDDAVMVAKRVQAACNAPIEFDDGTSMVLPVNIGIACFPAHGKSTTDLLARAQVALSRAEHNGLSGGSIETYAPETRLDADKLFIERKVLLALTNNELVMYYQPKVDVKTSEVTGVEALLRWNDGGVIRGPNVILQVASDLNVVTRITKWALRESAKQGALWRAAGHELPIAVNVPPADFSDELLTLVGNVLAEFNLPPHLLELEVTELAMGASNHEAQRVMKALADIGVRLHVDDFGTGYSSMERLKSFPVATLKIDRSFIQSTQDAKVENGKLLVSAGGRPDIAILQAVLAMADSMQLKTVVEGVESRTQLDVLEHLGVDIWQGFLATRALPPDALIAWRNAWHTKHRIA</sequence>
<dbReference type="InterPro" id="IPR050706">
    <property type="entry name" value="Cyclic-di-GMP_PDE-like"/>
</dbReference>
<dbReference type="EMBL" id="BDOQ01000008">
    <property type="protein sequence ID" value="GBG14525.1"/>
    <property type="molecule type" value="Genomic_DNA"/>
</dbReference>
<evidence type="ECO:0000259" key="2">
    <source>
        <dbReference type="PROSITE" id="PS50883"/>
    </source>
</evidence>
<protein>
    <submittedName>
        <fullName evidence="4">Diguanylate cyclase</fullName>
    </submittedName>
</protein>
<dbReference type="AlphaFoldDB" id="A0A2R5F917"/>
<dbReference type="OrthoDB" id="9813903at2"/>
<dbReference type="InterPro" id="IPR013767">
    <property type="entry name" value="PAS_fold"/>
</dbReference>
<dbReference type="Pfam" id="PF00989">
    <property type="entry name" value="PAS"/>
    <property type="match status" value="1"/>
</dbReference>
<dbReference type="PROSITE" id="PS50887">
    <property type="entry name" value="GGDEF"/>
    <property type="match status" value="1"/>
</dbReference>
<dbReference type="InterPro" id="IPR043128">
    <property type="entry name" value="Rev_trsase/Diguanyl_cyclase"/>
</dbReference>
<comment type="caution">
    <text evidence="4">The sequence shown here is derived from an EMBL/GenBank/DDBJ whole genome shotgun (WGS) entry which is preliminary data.</text>
</comment>
<feature type="domain" description="EAL" evidence="2">
    <location>
        <begin position="412"/>
        <end position="676"/>
    </location>
</feature>
<feature type="domain" description="GGDEF" evidence="3">
    <location>
        <begin position="266"/>
        <end position="404"/>
    </location>
</feature>
<dbReference type="InterPro" id="IPR000160">
    <property type="entry name" value="GGDEF_dom"/>
</dbReference>
<accession>A0A2R5F917</accession>
<dbReference type="InterPro" id="IPR035965">
    <property type="entry name" value="PAS-like_dom_sf"/>
</dbReference>
<dbReference type="SUPFAM" id="SSF141868">
    <property type="entry name" value="EAL domain-like"/>
    <property type="match status" value="1"/>
</dbReference>
<dbReference type="RefSeq" id="WP_109015716.1">
    <property type="nucleotide sequence ID" value="NZ_BDOQ01000008.1"/>
</dbReference>
<evidence type="ECO:0000259" key="3">
    <source>
        <dbReference type="PROSITE" id="PS50887"/>
    </source>
</evidence>
<dbReference type="NCBIfam" id="TIGR00254">
    <property type="entry name" value="GGDEF"/>
    <property type="match status" value="1"/>
</dbReference>
<evidence type="ECO:0000313" key="4">
    <source>
        <dbReference type="EMBL" id="GBG14525.1"/>
    </source>
</evidence>
<dbReference type="InterPro" id="IPR029787">
    <property type="entry name" value="Nucleotide_cyclase"/>
</dbReference>
<proteinExistence type="predicted"/>
<dbReference type="Gene3D" id="3.30.70.270">
    <property type="match status" value="1"/>
</dbReference>
<dbReference type="SUPFAM" id="SSF55785">
    <property type="entry name" value="PYP-like sensor domain (PAS domain)"/>
    <property type="match status" value="1"/>
</dbReference>
<dbReference type="PROSITE" id="PS50883">
    <property type="entry name" value="EAL"/>
    <property type="match status" value="1"/>
</dbReference>
<reference evidence="4 5" key="1">
    <citation type="journal article" date="2018" name="Environ. Microbiol.">
        <title>Isolation and genomic characterization of Novimethylophilus kurashikiensis gen. nov. sp. nov., a new lanthanide-dependent methylotrophic species of Methylophilaceae.</title>
        <authorList>
            <person name="Lv H."/>
            <person name="Sahin N."/>
            <person name="Tani A."/>
        </authorList>
    </citation>
    <scope>NUCLEOTIDE SEQUENCE [LARGE SCALE GENOMIC DNA]</scope>
    <source>
        <strain evidence="4 5">La2-4</strain>
    </source>
</reference>
<dbReference type="GO" id="GO:0071111">
    <property type="term" value="F:cyclic-guanylate-specific phosphodiesterase activity"/>
    <property type="evidence" value="ECO:0007669"/>
    <property type="project" value="InterPro"/>
</dbReference>
<dbReference type="Proteomes" id="UP000245081">
    <property type="component" value="Unassembled WGS sequence"/>
</dbReference>
<dbReference type="CDD" id="cd00130">
    <property type="entry name" value="PAS"/>
    <property type="match status" value="1"/>
</dbReference>
<dbReference type="Gene3D" id="3.30.450.20">
    <property type="entry name" value="PAS domain"/>
    <property type="match status" value="1"/>
</dbReference>
<dbReference type="SMART" id="SM00267">
    <property type="entry name" value="GGDEF"/>
    <property type="match status" value="1"/>
</dbReference>
<dbReference type="InterPro" id="IPR001633">
    <property type="entry name" value="EAL_dom"/>
</dbReference>
<dbReference type="Pfam" id="PF00990">
    <property type="entry name" value="GGDEF"/>
    <property type="match status" value="1"/>
</dbReference>
<dbReference type="InterPro" id="IPR035919">
    <property type="entry name" value="EAL_sf"/>
</dbReference>
<organism evidence="4 5">
    <name type="scientific">Novimethylophilus kurashikiensis</name>
    <dbReference type="NCBI Taxonomy" id="1825523"/>
    <lineage>
        <taxon>Bacteria</taxon>
        <taxon>Pseudomonadati</taxon>
        <taxon>Pseudomonadota</taxon>
        <taxon>Betaproteobacteria</taxon>
        <taxon>Nitrosomonadales</taxon>
        <taxon>Methylophilaceae</taxon>
        <taxon>Novimethylophilus</taxon>
    </lineage>
</organism>
<dbReference type="PROSITE" id="PS50112">
    <property type="entry name" value="PAS"/>
    <property type="match status" value="1"/>
</dbReference>
<dbReference type="CDD" id="cd01949">
    <property type="entry name" value="GGDEF"/>
    <property type="match status" value="1"/>
</dbReference>
<dbReference type="SMART" id="SM00052">
    <property type="entry name" value="EAL"/>
    <property type="match status" value="1"/>
</dbReference>
<dbReference type="GO" id="GO:0006355">
    <property type="term" value="P:regulation of DNA-templated transcription"/>
    <property type="evidence" value="ECO:0007669"/>
    <property type="project" value="InterPro"/>
</dbReference>
<evidence type="ECO:0000259" key="1">
    <source>
        <dbReference type="PROSITE" id="PS50112"/>
    </source>
</evidence>
<feature type="domain" description="PAS" evidence="1">
    <location>
        <begin position="140"/>
        <end position="199"/>
    </location>
</feature>
<keyword evidence="5" id="KW-1185">Reference proteome</keyword>
<dbReference type="PANTHER" id="PTHR33121">
    <property type="entry name" value="CYCLIC DI-GMP PHOSPHODIESTERASE PDEF"/>
    <property type="match status" value="1"/>
</dbReference>
<dbReference type="SUPFAM" id="SSF55073">
    <property type="entry name" value="Nucleotide cyclase"/>
    <property type="match status" value="1"/>
</dbReference>
<evidence type="ECO:0000313" key="5">
    <source>
        <dbReference type="Proteomes" id="UP000245081"/>
    </source>
</evidence>